<organism evidence="2 3">
    <name type="scientific">OM182 bacterium MED-G28</name>
    <dbReference type="NCBI Taxonomy" id="1986256"/>
    <lineage>
        <taxon>Bacteria</taxon>
        <taxon>Pseudomonadati</taxon>
        <taxon>Pseudomonadota</taxon>
        <taxon>Gammaproteobacteria</taxon>
        <taxon>OMG group</taxon>
        <taxon>OM182 clade</taxon>
    </lineage>
</organism>
<keyword evidence="1" id="KW-0812">Transmembrane</keyword>
<proteinExistence type="predicted"/>
<reference evidence="2 3" key="1">
    <citation type="submission" date="2017-08" db="EMBL/GenBank/DDBJ databases">
        <title>Fine stratification of microbial communities through a metagenomic profile of the photic zone.</title>
        <authorList>
            <person name="Haro-Moreno J.M."/>
            <person name="Lopez-Perez M."/>
            <person name="De La Torre J."/>
            <person name="Picazo A."/>
            <person name="Camacho A."/>
            <person name="Rodriguez-Valera F."/>
        </authorList>
    </citation>
    <scope>NUCLEOTIDE SEQUENCE [LARGE SCALE GENOMIC DNA]</scope>
    <source>
        <strain evidence="2">MED-G28</strain>
    </source>
</reference>
<comment type="caution">
    <text evidence="2">The sequence shown here is derived from an EMBL/GenBank/DDBJ whole genome shotgun (WGS) entry which is preliminary data.</text>
</comment>
<name>A0A2A5WB23_9GAMM</name>
<gene>
    <name evidence="2" type="ORF">CNF02_07795</name>
</gene>
<keyword evidence="1" id="KW-0472">Membrane</keyword>
<sequence length="351" mass="39872">MQFANRVVSFLSNKKRALVLLAISLFGFYVFLQSSLGPNNFLRADSGTYHVDFGGVALMTVYIISFSAYASYKTLINFGYLLLIFSLPIAILKTFTEMVSLLATMDGNALEMTSTISEFYTIFLVGCFLSACGYFIDERQKFYETKTLSNLDVFVLFLSLISFNIINIYTVILRSGLEISFGAFWSAPAWLGVLSSLSIALALYVIFDRKSKDWKFSEYPQQVFSNSKLLLDSVMSVVLMSAIFGAIAFYYTSQSPIESGSVTTEIGFLSMFYAVNIFILSMLSALRVERNFLELDFTKRNWHIIEAFAFLTFMSLAPPTMWDRFSTYFNQAPDEIIELEERINALEEQLR</sequence>
<feature type="transmembrane region" description="Helical" evidence="1">
    <location>
        <begin position="271"/>
        <end position="288"/>
    </location>
</feature>
<feature type="transmembrane region" description="Helical" evidence="1">
    <location>
        <begin position="48"/>
        <end position="71"/>
    </location>
</feature>
<accession>A0A2A5WB23</accession>
<feature type="transmembrane region" description="Helical" evidence="1">
    <location>
        <begin position="148"/>
        <end position="169"/>
    </location>
</feature>
<dbReference type="CDD" id="cd14653">
    <property type="entry name" value="ZIP_Gal4p-like"/>
    <property type="match status" value="1"/>
</dbReference>
<feature type="transmembrane region" description="Helical" evidence="1">
    <location>
        <begin position="189"/>
        <end position="208"/>
    </location>
</feature>
<feature type="transmembrane region" description="Helical" evidence="1">
    <location>
        <begin position="300"/>
        <end position="317"/>
    </location>
</feature>
<keyword evidence="1" id="KW-1133">Transmembrane helix</keyword>
<feature type="transmembrane region" description="Helical" evidence="1">
    <location>
        <begin position="116"/>
        <end position="136"/>
    </location>
</feature>
<dbReference type="Proteomes" id="UP000219329">
    <property type="component" value="Unassembled WGS sequence"/>
</dbReference>
<protein>
    <submittedName>
        <fullName evidence="2">Uncharacterized protein</fullName>
    </submittedName>
</protein>
<dbReference type="EMBL" id="NTJZ01000007">
    <property type="protein sequence ID" value="PDH33622.1"/>
    <property type="molecule type" value="Genomic_DNA"/>
</dbReference>
<evidence type="ECO:0000313" key="2">
    <source>
        <dbReference type="EMBL" id="PDH33622.1"/>
    </source>
</evidence>
<evidence type="ECO:0000256" key="1">
    <source>
        <dbReference type="SAM" id="Phobius"/>
    </source>
</evidence>
<feature type="transmembrane region" description="Helical" evidence="1">
    <location>
        <begin position="229"/>
        <end position="251"/>
    </location>
</feature>
<evidence type="ECO:0000313" key="3">
    <source>
        <dbReference type="Proteomes" id="UP000219329"/>
    </source>
</evidence>
<feature type="transmembrane region" description="Helical" evidence="1">
    <location>
        <begin position="78"/>
        <end position="96"/>
    </location>
</feature>
<dbReference type="AlphaFoldDB" id="A0A2A5WB23"/>